<dbReference type="HOGENOM" id="CLU_2357859_0_0_5"/>
<evidence type="ECO:0000313" key="1">
    <source>
        <dbReference type="EMBL" id="ABD86690.1"/>
    </source>
</evidence>
<dbReference type="EMBL" id="CP000301">
    <property type="protein sequence ID" value="ABD86690.1"/>
    <property type="molecule type" value="Genomic_DNA"/>
</dbReference>
<protein>
    <submittedName>
        <fullName evidence="1">Uncharacterized protein</fullName>
    </submittedName>
</protein>
<name>Q21A96_RHOPB</name>
<reference evidence="1" key="1">
    <citation type="submission" date="2006-03" db="EMBL/GenBank/DDBJ databases">
        <title>Complete sequence of Rhodopseudomonas palustris BisB18.</title>
        <authorList>
            <consortium name="US DOE Joint Genome Institute"/>
            <person name="Copeland A."/>
            <person name="Lucas S."/>
            <person name="Lapidus A."/>
            <person name="Barry K."/>
            <person name="Detter J.C."/>
            <person name="Glavina del Rio T."/>
            <person name="Hammon N."/>
            <person name="Israni S."/>
            <person name="Dalin E."/>
            <person name="Tice H."/>
            <person name="Pitluck S."/>
            <person name="Chain P."/>
            <person name="Malfatti S."/>
            <person name="Shin M."/>
            <person name="Vergez L."/>
            <person name="Schmutz J."/>
            <person name="Larimer F."/>
            <person name="Land M."/>
            <person name="Hauser L."/>
            <person name="Pelletier D.A."/>
            <person name="Kyrpides N."/>
            <person name="Anderson I."/>
            <person name="Oda Y."/>
            <person name="Harwood C.S."/>
            <person name="Richardson P."/>
        </authorList>
    </citation>
    <scope>NUCLEOTIDE SEQUENCE [LARGE SCALE GENOMIC DNA]</scope>
    <source>
        <strain evidence="1">BisB18</strain>
    </source>
</reference>
<sequence>MMSTDLKSWAEKFAAELTVDGERVPFERVLAHHLDEITKLRATSRLTWRSMASLLARAGARRGDGGPISADQLRAGYARLARREEAGASPAPRSSP</sequence>
<organism evidence="1">
    <name type="scientific">Rhodopseudomonas palustris (strain BisB18)</name>
    <dbReference type="NCBI Taxonomy" id="316056"/>
    <lineage>
        <taxon>Bacteria</taxon>
        <taxon>Pseudomonadati</taxon>
        <taxon>Pseudomonadota</taxon>
        <taxon>Alphaproteobacteria</taxon>
        <taxon>Hyphomicrobiales</taxon>
        <taxon>Nitrobacteraceae</taxon>
        <taxon>Rhodopseudomonas</taxon>
    </lineage>
</organism>
<dbReference type="AlphaFoldDB" id="Q21A96"/>
<proteinExistence type="predicted"/>
<accession>Q21A96</accession>
<dbReference type="KEGG" id="rpc:RPC_1126"/>
<gene>
    <name evidence="1" type="ordered locus">RPC_1126</name>
</gene>